<proteinExistence type="predicted"/>
<evidence type="ECO:0000313" key="4">
    <source>
        <dbReference type="Proteomes" id="UP000807025"/>
    </source>
</evidence>
<evidence type="ECO:0000256" key="2">
    <source>
        <dbReference type="SAM" id="SignalP"/>
    </source>
</evidence>
<evidence type="ECO:0000256" key="1">
    <source>
        <dbReference type="SAM" id="MobiDB-lite"/>
    </source>
</evidence>
<accession>A0A9P5ZM04</accession>
<dbReference type="InterPro" id="IPR032675">
    <property type="entry name" value="LRR_dom_sf"/>
</dbReference>
<dbReference type="SUPFAM" id="SSF81383">
    <property type="entry name" value="F-box domain"/>
    <property type="match status" value="1"/>
</dbReference>
<name>A0A9P5ZM04_PLEER</name>
<feature type="compositionally biased region" description="Acidic residues" evidence="1">
    <location>
        <begin position="421"/>
        <end position="432"/>
    </location>
</feature>
<dbReference type="EMBL" id="MU154646">
    <property type="protein sequence ID" value="KAF9490249.1"/>
    <property type="molecule type" value="Genomic_DNA"/>
</dbReference>
<feature type="region of interest" description="Disordered" evidence="1">
    <location>
        <begin position="415"/>
        <end position="440"/>
    </location>
</feature>
<organism evidence="3 4">
    <name type="scientific">Pleurotus eryngii</name>
    <name type="common">Boletus of the steppes</name>
    <dbReference type="NCBI Taxonomy" id="5323"/>
    <lineage>
        <taxon>Eukaryota</taxon>
        <taxon>Fungi</taxon>
        <taxon>Dikarya</taxon>
        <taxon>Basidiomycota</taxon>
        <taxon>Agaricomycotina</taxon>
        <taxon>Agaricomycetes</taxon>
        <taxon>Agaricomycetidae</taxon>
        <taxon>Agaricales</taxon>
        <taxon>Pleurotineae</taxon>
        <taxon>Pleurotaceae</taxon>
        <taxon>Pleurotus</taxon>
    </lineage>
</organism>
<dbReference type="Gene3D" id="3.80.10.10">
    <property type="entry name" value="Ribonuclease Inhibitor"/>
    <property type="match status" value="1"/>
</dbReference>
<evidence type="ECO:0000313" key="3">
    <source>
        <dbReference type="EMBL" id="KAF9490249.1"/>
    </source>
</evidence>
<reference evidence="3" key="1">
    <citation type="submission" date="2020-11" db="EMBL/GenBank/DDBJ databases">
        <authorList>
            <consortium name="DOE Joint Genome Institute"/>
            <person name="Ahrendt S."/>
            <person name="Riley R."/>
            <person name="Andreopoulos W."/>
            <person name="Labutti K."/>
            <person name="Pangilinan J."/>
            <person name="Ruiz-Duenas F.J."/>
            <person name="Barrasa J.M."/>
            <person name="Sanchez-Garcia M."/>
            <person name="Camarero S."/>
            <person name="Miyauchi S."/>
            <person name="Serrano A."/>
            <person name="Linde D."/>
            <person name="Babiker R."/>
            <person name="Drula E."/>
            <person name="Ayuso-Fernandez I."/>
            <person name="Pacheco R."/>
            <person name="Padilla G."/>
            <person name="Ferreira P."/>
            <person name="Barriuso J."/>
            <person name="Kellner H."/>
            <person name="Castanera R."/>
            <person name="Alfaro M."/>
            <person name="Ramirez L."/>
            <person name="Pisabarro A.G."/>
            <person name="Kuo A."/>
            <person name="Tritt A."/>
            <person name="Lipzen A."/>
            <person name="He G."/>
            <person name="Yan M."/>
            <person name="Ng V."/>
            <person name="Cullen D."/>
            <person name="Martin F."/>
            <person name="Rosso M.-N."/>
            <person name="Henrissat B."/>
            <person name="Hibbett D."/>
            <person name="Martinez A.T."/>
            <person name="Grigoriev I.V."/>
        </authorList>
    </citation>
    <scope>NUCLEOTIDE SEQUENCE</scope>
    <source>
        <strain evidence="3">ATCC 90797</strain>
    </source>
</reference>
<dbReference type="Proteomes" id="UP000807025">
    <property type="component" value="Unassembled WGS sequence"/>
</dbReference>
<sequence length="440" mass="50288">MRLIARIFLLAKLVSIEERFTTHRYCALDSKARNWLNVAGVCRTWRKIVLNAPSLWNNLDLREIKHLDWAKLFLARSKGASLQVKCTGSKREHALLPIILELISGVQVLEITTDISYFTEVQDIIKARTANISLTNLRYLNLNNSMYGSTTMLMKESEGMPMTALLSCLLNTPSLEELVVDDALGKLSGKKKDRTTVQLPKLSWISLTTDHVANSTLFQYIQYPASARINFHSTTEPPRGSDIRNLIAIFSHFATSDAAMRINTLSLDYDLTIKKHEKVTLTATARGVRYLDISCAALERDVLPLTRLSALLPCISIKTLHVGGSPKINRADWTNLLKLYENTRVLEAEDVAPSFLEALLKSPEDEWPPLAEQLLQERNDLEIPFDVVGISDSYIMESTVEELEEYDVRIDWDEETLRKEEEEEEEEEDDDAEYWRERYY</sequence>
<evidence type="ECO:0008006" key="5">
    <source>
        <dbReference type="Google" id="ProtNLM"/>
    </source>
</evidence>
<dbReference type="InterPro" id="IPR036047">
    <property type="entry name" value="F-box-like_dom_sf"/>
</dbReference>
<dbReference type="OrthoDB" id="3365698at2759"/>
<dbReference type="AlphaFoldDB" id="A0A9P5ZM04"/>
<comment type="caution">
    <text evidence="3">The sequence shown here is derived from an EMBL/GenBank/DDBJ whole genome shotgun (WGS) entry which is preliminary data.</text>
</comment>
<feature type="chain" id="PRO_5040214913" description="F-box domain-containing protein" evidence="2">
    <location>
        <begin position="17"/>
        <end position="440"/>
    </location>
</feature>
<keyword evidence="2" id="KW-0732">Signal</keyword>
<feature type="signal peptide" evidence="2">
    <location>
        <begin position="1"/>
        <end position="16"/>
    </location>
</feature>
<gene>
    <name evidence="3" type="ORF">BDN71DRAFT_1498655</name>
</gene>
<keyword evidence="4" id="KW-1185">Reference proteome</keyword>
<protein>
    <recommendedName>
        <fullName evidence="5">F-box domain-containing protein</fullName>
    </recommendedName>
</protein>